<gene>
    <name evidence="2" type="ORF">DJ021_15160</name>
</gene>
<accession>A0A328B5A1</accession>
<dbReference type="NCBIfam" id="TIGR02284">
    <property type="entry name" value="PA2169 family four-helix-bundle protein"/>
    <property type="match status" value="1"/>
</dbReference>
<evidence type="ECO:0000259" key="1">
    <source>
        <dbReference type="Pfam" id="PF09537"/>
    </source>
</evidence>
<feature type="domain" description="DUF2383" evidence="1">
    <location>
        <begin position="8"/>
        <end position="116"/>
    </location>
</feature>
<proteinExistence type="predicted"/>
<reference evidence="3" key="1">
    <citation type="submission" date="2018-05" db="EMBL/GenBank/DDBJ databases">
        <authorList>
            <person name="Li X."/>
        </authorList>
    </citation>
    <scope>NUCLEOTIDE SEQUENCE [LARGE SCALE GENOMIC DNA]</scope>
    <source>
        <strain evidence="3">HKS-05</strain>
    </source>
</reference>
<dbReference type="InterPro" id="IPR016920">
    <property type="entry name" value="UCP029477"/>
</dbReference>
<comment type="caution">
    <text evidence="2">The sequence shown here is derived from an EMBL/GenBank/DDBJ whole genome shotgun (WGS) entry which is preliminary data.</text>
</comment>
<evidence type="ECO:0000313" key="2">
    <source>
        <dbReference type="EMBL" id="RAK61054.1"/>
    </source>
</evidence>
<protein>
    <recommendedName>
        <fullName evidence="1">DUF2383 domain-containing protein</fullName>
    </recommendedName>
</protein>
<dbReference type="InterPro" id="IPR011971">
    <property type="entry name" value="CHP02284"/>
</dbReference>
<dbReference type="RefSeq" id="WP_111458346.1">
    <property type="nucleotide sequence ID" value="NZ_QFYP01000001.1"/>
</dbReference>
<dbReference type="InterPro" id="IPR012347">
    <property type="entry name" value="Ferritin-like"/>
</dbReference>
<dbReference type="OrthoDB" id="7265085at2"/>
<dbReference type="EMBL" id="QFYP01000001">
    <property type="protein sequence ID" value="RAK61054.1"/>
    <property type="molecule type" value="Genomic_DNA"/>
</dbReference>
<keyword evidence="3" id="KW-1185">Reference proteome</keyword>
<dbReference type="Gene3D" id="1.20.1260.10">
    <property type="match status" value="1"/>
</dbReference>
<dbReference type="PIRSF" id="PIRSF029477">
    <property type="entry name" value="UCP029477"/>
    <property type="match status" value="1"/>
</dbReference>
<dbReference type="Pfam" id="PF09537">
    <property type="entry name" value="DUF2383"/>
    <property type="match status" value="1"/>
</dbReference>
<organism evidence="2 3">
    <name type="scientific">Phenylobacterium hankyongense</name>
    <dbReference type="NCBI Taxonomy" id="1813876"/>
    <lineage>
        <taxon>Bacteria</taxon>
        <taxon>Pseudomonadati</taxon>
        <taxon>Pseudomonadota</taxon>
        <taxon>Alphaproteobacteria</taxon>
        <taxon>Caulobacterales</taxon>
        <taxon>Caulobacteraceae</taxon>
        <taxon>Phenylobacterium</taxon>
    </lineage>
</organism>
<dbReference type="InterPro" id="IPR019052">
    <property type="entry name" value="DUF2383"/>
</dbReference>
<name>A0A328B5A1_9CAUL</name>
<sequence>MDVSQDHAVKVLNSLIETTLDSAHGYEDAAQNAGDDKLKTMFSERSRERMELTRELQQEVRTFGEEPKADQSVLGKAHNKFVDLKAALTGHNPKAVVDEVERGEDVIKAKFEKAMSDSDLPPRVRQVVSRAYETIRADHNAISALKHSMH</sequence>
<evidence type="ECO:0000313" key="3">
    <source>
        <dbReference type="Proteomes" id="UP000249842"/>
    </source>
</evidence>
<dbReference type="AlphaFoldDB" id="A0A328B5A1"/>
<dbReference type="Proteomes" id="UP000249842">
    <property type="component" value="Unassembled WGS sequence"/>
</dbReference>